<feature type="region of interest" description="Disordered" evidence="1">
    <location>
        <begin position="1"/>
        <end position="37"/>
    </location>
</feature>
<sequence length="79" mass="8618">MATRAGGSLEGPSGRSPGASSFFSSIFPSPETPPSEESICCCGVTFTLRLHLNQRRLSRSSSDQEERIKLIQAMNQEKE</sequence>
<reference evidence="2" key="2">
    <citation type="journal article" date="2024" name="Plant">
        <title>Genomic evolution and insights into agronomic trait innovations of Sesamum species.</title>
        <authorList>
            <person name="Miao H."/>
            <person name="Wang L."/>
            <person name="Qu L."/>
            <person name="Liu H."/>
            <person name="Sun Y."/>
            <person name="Le M."/>
            <person name="Wang Q."/>
            <person name="Wei S."/>
            <person name="Zheng Y."/>
            <person name="Lin W."/>
            <person name="Duan Y."/>
            <person name="Cao H."/>
            <person name="Xiong S."/>
            <person name="Wang X."/>
            <person name="Wei L."/>
            <person name="Li C."/>
            <person name="Ma Q."/>
            <person name="Ju M."/>
            <person name="Zhao R."/>
            <person name="Li G."/>
            <person name="Mu C."/>
            <person name="Tian Q."/>
            <person name="Mei H."/>
            <person name="Zhang T."/>
            <person name="Gao T."/>
            <person name="Zhang H."/>
        </authorList>
    </citation>
    <scope>NUCLEOTIDE SEQUENCE</scope>
    <source>
        <strain evidence="2">KEN1</strain>
    </source>
</reference>
<evidence type="ECO:0000313" key="2">
    <source>
        <dbReference type="EMBL" id="KAL0427085.1"/>
    </source>
</evidence>
<comment type="caution">
    <text evidence="2">The sequence shown here is derived from an EMBL/GenBank/DDBJ whole genome shotgun (WGS) entry which is preliminary data.</text>
</comment>
<dbReference type="EMBL" id="JACGWN010000010">
    <property type="protein sequence ID" value="KAL0427085.1"/>
    <property type="molecule type" value="Genomic_DNA"/>
</dbReference>
<proteinExistence type="predicted"/>
<feature type="compositionally biased region" description="Low complexity" evidence="1">
    <location>
        <begin position="11"/>
        <end position="29"/>
    </location>
</feature>
<dbReference type="AlphaFoldDB" id="A0AAW2VDS3"/>
<protein>
    <submittedName>
        <fullName evidence="2">Uncharacterized protein</fullName>
    </submittedName>
</protein>
<reference evidence="2" key="1">
    <citation type="submission" date="2020-06" db="EMBL/GenBank/DDBJ databases">
        <authorList>
            <person name="Li T."/>
            <person name="Hu X."/>
            <person name="Zhang T."/>
            <person name="Song X."/>
            <person name="Zhang H."/>
            <person name="Dai N."/>
            <person name="Sheng W."/>
            <person name="Hou X."/>
            <person name="Wei L."/>
        </authorList>
    </citation>
    <scope>NUCLEOTIDE SEQUENCE</scope>
    <source>
        <strain evidence="2">KEN1</strain>
        <tissue evidence="2">Leaf</tissue>
    </source>
</reference>
<feature type="region of interest" description="Disordered" evidence="1">
    <location>
        <begin position="56"/>
        <end position="79"/>
    </location>
</feature>
<name>A0AAW2VDS3_9LAMI</name>
<organism evidence="2">
    <name type="scientific">Sesamum latifolium</name>
    <dbReference type="NCBI Taxonomy" id="2727402"/>
    <lineage>
        <taxon>Eukaryota</taxon>
        <taxon>Viridiplantae</taxon>
        <taxon>Streptophyta</taxon>
        <taxon>Embryophyta</taxon>
        <taxon>Tracheophyta</taxon>
        <taxon>Spermatophyta</taxon>
        <taxon>Magnoliopsida</taxon>
        <taxon>eudicotyledons</taxon>
        <taxon>Gunneridae</taxon>
        <taxon>Pentapetalae</taxon>
        <taxon>asterids</taxon>
        <taxon>lamiids</taxon>
        <taxon>Lamiales</taxon>
        <taxon>Pedaliaceae</taxon>
        <taxon>Sesamum</taxon>
    </lineage>
</organism>
<accession>A0AAW2VDS3</accession>
<evidence type="ECO:0000256" key="1">
    <source>
        <dbReference type="SAM" id="MobiDB-lite"/>
    </source>
</evidence>
<gene>
    <name evidence="2" type="ORF">Slati_2883300</name>
</gene>